<dbReference type="EMBL" id="SOGN01000068">
    <property type="protein sequence ID" value="TFC75944.1"/>
    <property type="molecule type" value="Genomic_DNA"/>
</dbReference>
<reference evidence="8 9" key="1">
    <citation type="submission" date="2019-03" db="EMBL/GenBank/DDBJ databases">
        <title>Genomics of glacier-inhabiting Cryobacterium strains.</title>
        <authorList>
            <person name="Liu Q."/>
            <person name="Xin Y.-H."/>
        </authorList>
    </citation>
    <scope>NUCLEOTIDE SEQUENCE [LARGE SCALE GENOMIC DNA]</scope>
    <source>
        <strain evidence="8 9">TMT2-48-2</strain>
    </source>
</reference>
<evidence type="ECO:0000256" key="5">
    <source>
        <dbReference type="ARBA" id="ARBA00023136"/>
    </source>
</evidence>
<dbReference type="OrthoDB" id="3396203at2"/>
<dbReference type="InterPro" id="IPR023845">
    <property type="entry name" value="DUF3817_TM"/>
</dbReference>
<feature type="transmembrane region" description="Helical" evidence="6">
    <location>
        <begin position="70"/>
        <end position="92"/>
    </location>
</feature>
<keyword evidence="2" id="KW-1003">Cell membrane</keyword>
<evidence type="ECO:0000313" key="9">
    <source>
        <dbReference type="Proteomes" id="UP000298433"/>
    </source>
</evidence>
<dbReference type="PANTHER" id="PTHR40077">
    <property type="entry name" value="MEMBRANE PROTEIN-RELATED"/>
    <property type="match status" value="1"/>
</dbReference>
<organism evidence="8 9">
    <name type="scientific">Cryobacterium cheniae</name>
    <dbReference type="NCBI Taxonomy" id="1259262"/>
    <lineage>
        <taxon>Bacteria</taxon>
        <taxon>Bacillati</taxon>
        <taxon>Actinomycetota</taxon>
        <taxon>Actinomycetes</taxon>
        <taxon>Micrococcales</taxon>
        <taxon>Microbacteriaceae</taxon>
        <taxon>Cryobacterium</taxon>
    </lineage>
</organism>
<dbReference type="Pfam" id="PF12823">
    <property type="entry name" value="DUF3817"/>
    <property type="match status" value="1"/>
</dbReference>
<dbReference type="PANTHER" id="PTHR40077:SF1">
    <property type="entry name" value="MEMBRANE PROTEIN"/>
    <property type="match status" value="1"/>
</dbReference>
<keyword evidence="4 6" id="KW-1133">Transmembrane helix</keyword>
<dbReference type="Proteomes" id="UP000298433">
    <property type="component" value="Unassembled WGS sequence"/>
</dbReference>
<evidence type="ECO:0000256" key="2">
    <source>
        <dbReference type="ARBA" id="ARBA00022475"/>
    </source>
</evidence>
<feature type="domain" description="DUF3817" evidence="7">
    <location>
        <begin position="37"/>
        <end position="123"/>
    </location>
</feature>
<comment type="caution">
    <text evidence="8">The sequence shown here is derived from an EMBL/GenBank/DDBJ whole genome shotgun (WGS) entry which is preliminary data.</text>
</comment>
<name>A0A4R8XK19_9MICO</name>
<protein>
    <submittedName>
        <fullName evidence="8">DUF3817 domain-containing protein</fullName>
    </submittedName>
</protein>
<feature type="transmembrane region" description="Helical" evidence="6">
    <location>
        <begin position="98"/>
        <end position="117"/>
    </location>
</feature>
<evidence type="ECO:0000259" key="7">
    <source>
        <dbReference type="Pfam" id="PF12823"/>
    </source>
</evidence>
<dbReference type="NCBIfam" id="TIGR03954">
    <property type="entry name" value="integ_memb_HG"/>
    <property type="match status" value="1"/>
</dbReference>
<evidence type="ECO:0000256" key="6">
    <source>
        <dbReference type="SAM" id="Phobius"/>
    </source>
</evidence>
<evidence type="ECO:0000256" key="1">
    <source>
        <dbReference type="ARBA" id="ARBA00004651"/>
    </source>
</evidence>
<dbReference type="GO" id="GO:0005886">
    <property type="term" value="C:plasma membrane"/>
    <property type="evidence" value="ECO:0007669"/>
    <property type="project" value="UniProtKB-SubCell"/>
</dbReference>
<keyword evidence="3 6" id="KW-0812">Transmembrane</keyword>
<keyword evidence="5 6" id="KW-0472">Membrane</keyword>
<gene>
    <name evidence="8" type="ORF">E3T23_14490</name>
</gene>
<feature type="transmembrane region" description="Helical" evidence="6">
    <location>
        <begin position="36"/>
        <end position="58"/>
    </location>
</feature>
<accession>A0A4R8XK19</accession>
<evidence type="ECO:0000313" key="8">
    <source>
        <dbReference type="EMBL" id="TFC75944.1"/>
    </source>
</evidence>
<evidence type="ECO:0000256" key="3">
    <source>
        <dbReference type="ARBA" id="ARBA00022692"/>
    </source>
</evidence>
<comment type="subcellular location">
    <subcellularLocation>
        <location evidence="1">Cell membrane</location>
        <topology evidence="1">Multi-pass membrane protein</topology>
    </subcellularLocation>
</comment>
<feature type="transmembrane region" description="Helical" evidence="6">
    <location>
        <begin position="157"/>
        <end position="178"/>
    </location>
</feature>
<sequence length="184" mass="20462">MRSAPRPCEDRSSRLPFRRFRPRSSPLECCPVSPRLFYRTIAIAEAVTWTLLIGGMLLKYVADAGGTPLLIAGSLHGFVFITYALTAVLVGLNQHWPIRLMVVAVITAIVPYATLPFDIRLDRTGRLDGDWRRVATDDPRDHTWVGRLLRWMLNRPVVLISSFTVAVVAIMAVLLTLGPPGGRS</sequence>
<keyword evidence="9" id="KW-1185">Reference proteome</keyword>
<evidence type="ECO:0000256" key="4">
    <source>
        <dbReference type="ARBA" id="ARBA00022989"/>
    </source>
</evidence>
<proteinExistence type="predicted"/>
<dbReference type="AlphaFoldDB" id="A0A4R8XK19"/>